<feature type="domain" description="ABC transporter" evidence="4">
    <location>
        <begin position="2"/>
        <end position="227"/>
    </location>
</feature>
<name>A0A1F8GR56_9BACT</name>
<comment type="caution">
    <text evidence="5">The sequence shown here is derived from an EMBL/GenBank/DDBJ whole genome shotgun (WGS) entry which is preliminary data.</text>
</comment>
<keyword evidence="5" id="KW-0131">Cell cycle</keyword>
<dbReference type="InterPro" id="IPR015854">
    <property type="entry name" value="ABC_transpr_LolD-like"/>
</dbReference>
<dbReference type="InterPro" id="IPR003593">
    <property type="entry name" value="AAA+_ATPase"/>
</dbReference>
<dbReference type="SMART" id="SM00382">
    <property type="entry name" value="AAA"/>
    <property type="match status" value="1"/>
</dbReference>
<dbReference type="EMBL" id="MGKO01000006">
    <property type="protein sequence ID" value="OGN27863.1"/>
    <property type="molecule type" value="Genomic_DNA"/>
</dbReference>
<dbReference type="GO" id="GO:0005524">
    <property type="term" value="F:ATP binding"/>
    <property type="evidence" value="ECO:0007669"/>
    <property type="project" value="UniProtKB-KW"/>
</dbReference>
<keyword evidence="2" id="KW-0547">Nucleotide-binding</keyword>
<dbReference type="Proteomes" id="UP000178444">
    <property type="component" value="Unassembled WGS sequence"/>
</dbReference>
<dbReference type="GO" id="GO:0051301">
    <property type="term" value="P:cell division"/>
    <property type="evidence" value="ECO:0007669"/>
    <property type="project" value="UniProtKB-KW"/>
</dbReference>
<accession>A0A1F8GR56</accession>
<keyword evidence="3 5" id="KW-0067">ATP-binding</keyword>
<evidence type="ECO:0000259" key="4">
    <source>
        <dbReference type="PROSITE" id="PS50893"/>
    </source>
</evidence>
<dbReference type="PROSITE" id="PS00211">
    <property type="entry name" value="ABC_TRANSPORTER_1"/>
    <property type="match status" value="1"/>
</dbReference>
<dbReference type="InterPro" id="IPR003439">
    <property type="entry name" value="ABC_transporter-like_ATP-bd"/>
</dbReference>
<dbReference type="PANTHER" id="PTHR24220:SF470">
    <property type="entry name" value="CELL DIVISION ATP-BINDING PROTEIN FTSE"/>
    <property type="match status" value="1"/>
</dbReference>
<dbReference type="InterPro" id="IPR017871">
    <property type="entry name" value="ABC_transporter-like_CS"/>
</dbReference>
<organism evidence="5 6">
    <name type="scientific">Candidatus Yanofskybacteria bacterium RIFCSPLOWO2_01_FULL_49_17</name>
    <dbReference type="NCBI Taxonomy" id="1802700"/>
    <lineage>
        <taxon>Bacteria</taxon>
        <taxon>Candidatus Yanofskyibacteriota</taxon>
    </lineage>
</organism>
<sequence>MIKFKDISAIHGYEDFALDIPELHIKDGEFVSLVGPSGAGKSTLLRLMTRELRPIQGEVLIDGVNIAELSHKEIPLLRRKIGTIFQDFKLLSKKNAFENVAFALEVSGVEPEQIIQDVPKVLNIVGLADKAKNFPHQLSGGEKQRLAIARALIHRPGIILADEPTGNLDMVNTYDVVKLLMKINEFGTTVVLATHNREVVNAVGKRVVSIDNGKIVRDQMEQGKYII</sequence>
<gene>
    <name evidence="5" type="ORF">A2941_00760</name>
</gene>
<keyword evidence="5" id="KW-0132">Cell division</keyword>
<reference evidence="5 6" key="1">
    <citation type="journal article" date="2016" name="Nat. Commun.">
        <title>Thousands of microbial genomes shed light on interconnected biogeochemical processes in an aquifer system.</title>
        <authorList>
            <person name="Anantharaman K."/>
            <person name="Brown C.T."/>
            <person name="Hug L.A."/>
            <person name="Sharon I."/>
            <person name="Castelle C.J."/>
            <person name="Probst A.J."/>
            <person name="Thomas B.C."/>
            <person name="Singh A."/>
            <person name="Wilkins M.J."/>
            <person name="Karaoz U."/>
            <person name="Brodie E.L."/>
            <person name="Williams K.H."/>
            <person name="Hubbard S.S."/>
            <person name="Banfield J.F."/>
        </authorList>
    </citation>
    <scope>NUCLEOTIDE SEQUENCE [LARGE SCALE GENOMIC DNA]</scope>
</reference>
<dbReference type="InterPro" id="IPR027417">
    <property type="entry name" value="P-loop_NTPase"/>
</dbReference>
<dbReference type="Pfam" id="PF00005">
    <property type="entry name" value="ABC_tran"/>
    <property type="match status" value="1"/>
</dbReference>
<dbReference type="Gene3D" id="3.40.50.300">
    <property type="entry name" value="P-loop containing nucleotide triphosphate hydrolases"/>
    <property type="match status" value="1"/>
</dbReference>
<dbReference type="GO" id="GO:0005886">
    <property type="term" value="C:plasma membrane"/>
    <property type="evidence" value="ECO:0007669"/>
    <property type="project" value="TreeGrafter"/>
</dbReference>
<dbReference type="AlphaFoldDB" id="A0A1F8GR56"/>
<evidence type="ECO:0000313" key="6">
    <source>
        <dbReference type="Proteomes" id="UP000178444"/>
    </source>
</evidence>
<evidence type="ECO:0000256" key="3">
    <source>
        <dbReference type="ARBA" id="ARBA00022840"/>
    </source>
</evidence>
<protein>
    <submittedName>
        <fullName evidence="5">Cell division ATP-binding protein FtsE</fullName>
    </submittedName>
</protein>
<comment type="similarity">
    <text evidence="1">Belongs to the ABC transporter superfamily.</text>
</comment>
<dbReference type="GO" id="GO:0022857">
    <property type="term" value="F:transmembrane transporter activity"/>
    <property type="evidence" value="ECO:0007669"/>
    <property type="project" value="TreeGrafter"/>
</dbReference>
<dbReference type="GO" id="GO:0016887">
    <property type="term" value="F:ATP hydrolysis activity"/>
    <property type="evidence" value="ECO:0007669"/>
    <property type="project" value="InterPro"/>
</dbReference>
<dbReference type="PROSITE" id="PS50893">
    <property type="entry name" value="ABC_TRANSPORTER_2"/>
    <property type="match status" value="1"/>
</dbReference>
<proteinExistence type="inferred from homology"/>
<evidence type="ECO:0000313" key="5">
    <source>
        <dbReference type="EMBL" id="OGN27863.1"/>
    </source>
</evidence>
<dbReference type="FunFam" id="3.40.50.300:FF:000056">
    <property type="entry name" value="Cell division ATP-binding protein FtsE"/>
    <property type="match status" value="1"/>
</dbReference>
<evidence type="ECO:0000256" key="1">
    <source>
        <dbReference type="ARBA" id="ARBA00005417"/>
    </source>
</evidence>
<dbReference type="PANTHER" id="PTHR24220">
    <property type="entry name" value="IMPORT ATP-BINDING PROTEIN"/>
    <property type="match status" value="1"/>
</dbReference>
<evidence type="ECO:0000256" key="2">
    <source>
        <dbReference type="ARBA" id="ARBA00022741"/>
    </source>
</evidence>
<dbReference type="SUPFAM" id="SSF52540">
    <property type="entry name" value="P-loop containing nucleoside triphosphate hydrolases"/>
    <property type="match status" value="1"/>
</dbReference>